<organism evidence="2">
    <name type="scientific">Alexandrium catenella</name>
    <name type="common">Red tide dinoflagellate</name>
    <name type="synonym">Gonyaulax catenella</name>
    <dbReference type="NCBI Taxonomy" id="2925"/>
    <lineage>
        <taxon>Eukaryota</taxon>
        <taxon>Sar</taxon>
        <taxon>Alveolata</taxon>
        <taxon>Dinophyceae</taxon>
        <taxon>Gonyaulacales</taxon>
        <taxon>Pyrocystaceae</taxon>
        <taxon>Alexandrium</taxon>
    </lineage>
</organism>
<reference evidence="2" key="1">
    <citation type="submission" date="2021-01" db="EMBL/GenBank/DDBJ databases">
        <authorList>
            <person name="Corre E."/>
            <person name="Pelletier E."/>
            <person name="Niang G."/>
            <person name="Scheremetjew M."/>
            <person name="Finn R."/>
            <person name="Kale V."/>
            <person name="Holt S."/>
            <person name="Cochrane G."/>
            <person name="Meng A."/>
            <person name="Brown T."/>
            <person name="Cohen L."/>
        </authorList>
    </citation>
    <scope>NUCLEOTIDE SEQUENCE</scope>
    <source>
        <strain evidence="2">OF101</strain>
    </source>
</reference>
<accession>A0A7S1QTQ4</accession>
<feature type="compositionally biased region" description="Basic and acidic residues" evidence="1">
    <location>
        <begin position="73"/>
        <end position="88"/>
    </location>
</feature>
<proteinExistence type="predicted"/>
<protein>
    <submittedName>
        <fullName evidence="2">Uncharacterized protein</fullName>
    </submittedName>
</protein>
<feature type="region of interest" description="Disordered" evidence="1">
    <location>
        <begin position="41"/>
        <end position="124"/>
    </location>
</feature>
<name>A0A7S1QTQ4_ALECA</name>
<feature type="compositionally biased region" description="Low complexity" evidence="1">
    <location>
        <begin position="89"/>
        <end position="120"/>
    </location>
</feature>
<dbReference type="EMBL" id="HBGE01050049">
    <property type="protein sequence ID" value="CAD9147803.1"/>
    <property type="molecule type" value="Transcribed_RNA"/>
</dbReference>
<evidence type="ECO:0000256" key="1">
    <source>
        <dbReference type="SAM" id="MobiDB-lite"/>
    </source>
</evidence>
<sequence length="237" mass="24622">MAQAILAQVLPEFAHFPLCIPSAAVRLGKMGACGCKQNKAAAPSAAPVRPPAATGPALRAGPPTLLESRAQVARKDETEKKKPEEPRTEVVPPDAEPPATDAAAGSAGAPPAAEEGASVSRPVQGWEKMVQSSLGEHTSDWERMVTTLATKFERIERRAEAAEAAFAKAATSSSVLPERAALQEAAEGVEEVTATEVPQDVYGATTPKQSGSLLNGCCGQGFCMDPKRTPPAGRQAM</sequence>
<evidence type="ECO:0000313" key="2">
    <source>
        <dbReference type="EMBL" id="CAD9147803.1"/>
    </source>
</evidence>
<dbReference type="AlphaFoldDB" id="A0A7S1QTQ4"/>
<gene>
    <name evidence="2" type="ORF">ACAT0790_LOCUS30246</name>
</gene>